<sequence length="452" mass="51109">MAHTNPADDEELNNDPGAYVIGFGKHAGKRLDSIPTHYRLWATGAECQHFHGYADLKEANDRYEEKLLQTPEAYTFSFGKHENKRLDEVPEDYIWSVIRPSFSNNPWYQSLVEAHRRYLDQVYQNKSPGSVVIWFGQQCRGHTLSFAYKRRGFIEFCLRPEHKFFNWYYKLEDLVRRYEAHLASHRRPYRRRKPAHVENPVGELLGHWDDRGSVEPGDEYERDDFVVDDGEGEDEYSQEDSGSQSDDSNDDHGFDDFQGEEIYDDSEVNTTGDPDGSSPEQPSCASAAVSQASESDSDSDDDTPLDELPNKIRAKRVSGKKKAEVVSSPSPQRSHRCEGEGSNDDIAAQPPQKRRKGPRLVRDRPAWNEFDSVAEPVASTSHLDEQELSHSGSSQESAASSSTADESQVEDESSPSDNEELSDGYIPPPSLLGGYYRSLPRVISGFCHQKMS</sequence>
<feature type="compositionally biased region" description="Acidic residues" evidence="1">
    <location>
        <begin position="257"/>
        <end position="267"/>
    </location>
</feature>
<evidence type="ECO:0000313" key="3">
    <source>
        <dbReference type="Proteomes" id="UP000719766"/>
    </source>
</evidence>
<protein>
    <submittedName>
        <fullName evidence="2">Uncharacterized protein</fullName>
    </submittedName>
</protein>
<dbReference type="RefSeq" id="XP_041155997.1">
    <property type="nucleotide sequence ID" value="XM_041307278.1"/>
</dbReference>
<comment type="caution">
    <text evidence="2">The sequence shown here is derived from an EMBL/GenBank/DDBJ whole genome shotgun (WGS) entry which is preliminary data.</text>
</comment>
<dbReference type="GeneID" id="64601042"/>
<reference evidence="2" key="1">
    <citation type="journal article" date="2020" name="New Phytol.">
        <title>Comparative genomics reveals dynamic genome evolution in host specialist ectomycorrhizal fungi.</title>
        <authorList>
            <person name="Lofgren L.A."/>
            <person name="Nguyen N.H."/>
            <person name="Vilgalys R."/>
            <person name="Ruytinx J."/>
            <person name="Liao H.L."/>
            <person name="Branco S."/>
            <person name="Kuo A."/>
            <person name="LaButti K."/>
            <person name="Lipzen A."/>
            <person name="Andreopoulos W."/>
            <person name="Pangilinan J."/>
            <person name="Riley R."/>
            <person name="Hundley H."/>
            <person name="Na H."/>
            <person name="Barry K."/>
            <person name="Grigoriev I.V."/>
            <person name="Stajich J.E."/>
            <person name="Kennedy P.G."/>
        </authorList>
    </citation>
    <scope>NUCLEOTIDE SEQUENCE</scope>
    <source>
        <strain evidence="2">S12</strain>
    </source>
</reference>
<dbReference type="EMBL" id="JABBWE010000064">
    <property type="protein sequence ID" value="KAG1788836.1"/>
    <property type="molecule type" value="Genomic_DNA"/>
</dbReference>
<dbReference type="AlphaFoldDB" id="A0A9P7AGF9"/>
<evidence type="ECO:0000256" key="1">
    <source>
        <dbReference type="SAM" id="MobiDB-lite"/>
    </source>
</evidence>
<name>A0A9P7AGF9_9AGAM</name>
<feature type="region of interest" description="Disordered" evidence="1">
    <location>
        <begin position="203"/>
        <end position="431"/>
    </location>
</feature>
<organism evidence="2 3">
    <name type="scientific">Suillus plorans</name>
    <dbReference type="NCBI Taxonomy" id="116603"/>
    <lineage>
        <taxon>Eukaryota</taxon>
        <taxon>Fungi</taxon>
        <taxon>Dikarya</taxon>
        <taxon>Basidiomycota</taxon>
        <taxon>Agaricomycotina</taxon>
        <taxon>Agaricomycetes</taxon>
        <taxon>Agaricomycetidae</taxon>
        <taxon>Boletales</taxon>
        <taxon>Suillineae</taxon>
        <taxon>Suillaceae</taxon>
        <taxon>Suillus</taxon>
    </lineage>
</organism>
<feature type="compositionally biased region" description="Low complexity" evidence="1">
    <location>
        <begin position="389"/>
        <end position="406"/>
    </location>
</feature>
<feature type="compositionally biased region" description="Acidic residues" evidence="1">
    <location>
        <begin position="295"/>
        <end position="305"/>
    </location>
</feature>
<evidence type="ECO:0000313" key="2">
    <source>
        <dbReference type="EMBL" id="KAG1788836.1"/>
    </source>
</evidence>
<proteinExistence type="predicted"/>
<feature type="compositionally biased region" description="Acidic residues" evidence="1">
    <location>
        <begin position="216"/>
        <end position="238"/>
    </location>
</feature>
<gene>
    <name evidence="2" type="ORF">HD556DRAFT_1447488</name>
</gene>
<accession>A0A9P7AGF9</accession>
<dbReference type="Proteomes" id="UP000719766">
    <property type="component" value="Unassembled WGS sequence"/>
</dbReference>
<feature type="compositionally biased region" description="Low complexity" evidence="1">
    <location>
        <begin position="283"/>
        <end position="294"/>
    </location>
</feature>
<keyword evidence="3" id="KW-1185">Reference proteome</keyword>
<feature type="compositionally biased region" description="Acidic residues" evidence="1">
    <location>
        <begin position="407"/>
        <end position="422"/>
    </location>
</feature>
<dbReference type="OrthoDB" id="2677624at2759"/>